<comment type="caution">
    <text evidence="1">The sequence shown here is derived from an EMBL/GenBank/DDBJ whole genome shotgun (WGS) entry which is preliminary data.</text>
</comment>
<dbReference type="PATRIC" id="fig|1227452.3.peg.3577"/>
<proteinExistence type="predicted"/>
<dbReference type="EMBL" id="AOLW01000047">
    <property type="protein sequence ID" value="EMA17184.1"/>
    <property type="molecule type" value="Genomic_DNA"/>
</dbReference>
<evidence type="ECO:0000313" key="1">
    <source>
        <dbReference type="EMBL" id="EMA17184.1"/>
    </source>
</evidence>
<sequence length="169" mass="18991">MAVSIPVPLEIAVELQTDPLGGSVTVTVVDAPADSAREALLDDIERKLVGERDNLVFKTVNRAHQQLRNYATRNGYTEGPLIDSFAGVEASRSRRSMQAAWSWEHKVMQFWEFGVEPHTISGNPLLHFYWDAADQWVQTESVNWGSETGGIPPSRSVRDSLNWLRRELS</sequence>
<dbReference type="Proteomes" id="UP000011623">
    <property type="component" value="Unassembled WGS sequence"/>
</dbReference>
<gene>
    <name evidence="1" type="ORF">C442_17980</name>
</gene>
<evidence type="ECO:0000313" key="2">
    <source>
        <dbReference type="Proteomes" id="UP000011623"/>
    </source>
</evidence>
<dbReference type="AlphaFoldDB" id="M0KAJ3"/>
<keyword evidence="2" id="KW-1185">Reference proteome</keyword>
<protein>
    <submittedName>
        <fullName evidence="1">Uncharacterized protein</fullName>
    </submittedName>
</protein>
<name>M0KAJ3_9EURY</name>
<reference evidence="1 2" key="1">
    <citation type="journal article" date="2014" name="PLoS Genet.">
        <title>Phylogenetically driven sequencing of extremely halophilic archaea reveals strategies for static and dynamic osmo-response.</title>
        <authorList>
            <person name="Becker E.A."/>
            <person name="Seitzer P.M."/>
            <person name="Tritt A."/>
            <person name="Larsen D."/>
            <person name="Krusor M."/>
            <person name="Yao A.I."/>
            <person name="Wu D."/>
            <person name="Madern D."/>
            <person name="Eisen J.A."/>
            <person name="Darling A.E."/>
            <person name="Facciotti M.T."/>
        </authorList>
    </citation>
    <scope>NUCLEOTIDE SEQUENCE [LARGE SCALE GENOMIC DNA]</scope>
    <source>
        <strain evidence="1 2">JCM 13557</strain>
    </source>
</reference>
<organism evidence="1 2">
    <name type="scientific">Haloarcula amylolytica JCM 13557</name>
    <dbReference type="NCBI Taxonomy" id="1227452"/>
    <lineage>
        <taxon>Archaea</taxon>
        <taxon>Methanobacteriati</taxon>
        <taxon>Methanobacteriota</taxon>
        <taxon>Stenosarchaea group</taxon>
        <taxon>Halobacteria</taxon>
        <taxon>Halobacteriales</taxon>
        <taxon>Haloarculaceae</taxon>
        <taxon>Haloarcula</taxon>
    </lineage>
</organism>
<dbReference type="RefSeq" id="WP_008312829.1">
    <property type="nucleotide sequence ID" value="NZ_AOLW01000047.1"/>
</dbReference>
<accession>M0KAJ3</accession>